<evidence type="ECO:0000256" key="2">
    <source>
        <dbReference type="SAM" id="Phobius"/>
    </source>
</evidence>
<dbReference type="EMBL" id="CP106753">
    <property type="protein sequence ID" value="UXY15256.1"/>
    <property type="molecule type" value="Genomic_DNA"/>
</dbReference>
<organism evidence="3 4">
    <name type="scientific">Chitiniphilus purpureus</name>
    <dbReference type="NCBI Taxonomy" id="2981137"/>
    <lineage>
        <taxon>Bacteria</taxon>
        <taxon>Pseudomonadati</taxon>
        <taxon>Pseudomonadota</taxon>
        <taxon>Betaproteobacteria</taxon>
        <taxon>Neisseriales</taxon>
        <taxon>Chitinibacteraceae</taxon>
        <taxon>Chitiniphilus</taxon>
    </lineage>
</organism>
<keyword evidence="2" id="KW-1133">Transmembrane helix</keyword>
<sequence>MFLRYTRQQGFTLVELATVLVIIGLILGLAFKGKDLVDGAKVKSAQAGANKVLAAMNIYAERYGRYPGDGCSAAEPPGATTPANCNEAPNGSYTAAEAALFMPLLTNTRILSHADARTPFGANWQAGVGQAGTQTQANALYLTAGAAAQVDLRYVCAMDMQYDDGDPAAGNIRSDAGSGDGPDQYRAGDDCWSNKTSMQSLNIRLLP</sequence>
<dbReference type="RefSeq" id="WP_263124661.1">
    <property type="nucleotide sequence ID" value="NZ_CP106753.1"/>
</dbReference>
<dbReference type="PROSITE" id="PS00409">
    <property type="entry name" value="PROKAR_NTER_METHYL"/>
    <property type="match status" value="1"/>
</dbReference>
<gene>
    <name evidence="3" type="ORF">N8I74_18385</name>
</gene>
<evidence type="ECO:0000313" key="4">
    <source>
        <dbReference type="Proteomes" id="UP001061302"/>
    </source>
</evidence>
<protein>
    <submittedName>
        <fullName evidence="3">Prepilin-type N-terminal cleavage/methylation domain-containing protein</fullName>
    </submittedName>
</protein>
<dbReference type="InterPro" id="IPR045584">
    <property type="entry name" value="Pilin-like"/>
</dbReference>
<dbReference type="Gene3D" id="3.30.700.10">
    <property type="entry name" value="Glycoprotein, Type 4 Pilin"/>
    <property type="match status" value="1"/>
</dbReference>
<reference evidence="3" key="1">
    <citation type="submission" date="2022-10" db="EMBL/GenBank/DDBJ databases">
        <title>Chitiniphilus purpureus sp. nov., a novel chitin-degrading bacterium isolated from crawfish pond sediment.</title>
        <authorList>
            <person name="Li K."/>
        </authorList>
    </citation>
    <scope>NUCLEOTIDE SEQUENCE</scope>
    <source>
        <strain evidence="3">CD1</strain>
    </source>
</reference>
<accession>A0ABY6DLN2</accession>
<proteinExistence type="predicted"/>
<keyword evidence="2" id="KW-0812">Transmembrane</keyword>
<dbReference type="Proteomes" id="UP001061302">
    <property type="component" value="Chromosome"/>
</dbReference>
<keyword evidence="2" id="KW-0472">Membrane</keyword>
<feature type="region of interest" description="Disordered" evidence="1">
    <location>
        <begin position="168"/>
        <end position="191"/>
    </location>
</feature>
<dbReference type="Pfam" id="PF07963">
    <property type="entry name" value="N_methyl"/>
    <property type="match status" value="1"/>
</dbReference>
<dbReference type="InterPro" id="IPR012902">
    <property type="entry name" value="N_methyl_site"/>
</dbReference>
<name>A0ABY6DLN2_9NEIS</name>
<dbReference type="NCBIfam" id="TIGR02532">
    <property type="entry name" value="IV_pilin_GFxxxE"/>
    <property type="match status" value="1"/>
</dbReference>
<evidence type="ECO:0000256" key="1">
    <source>
        <dbReference type="SAM" id="MobiDB-lite"/>
    </source>
</evidence>
<evidence type="ECO:0000313" key="3">
    <source>
        <dbReference type="EMBL" id="UXY15256.1"/>
    </source>
</evidence>
<keyword evidence="4" id="KW-1185">Reference proteome</keyword>
<dbReference type="SUPFAM" id="SSF54523">
    <property type="entry name" value="Pili subunits"/>
    <property type="match status" value="1"/>
</dbReference>
<feature type="transmembrane region" description="Helical" evidence="2">
    <location>
        <begin position="12"/>
        <end position="31"/>
    </location>
</feature>